<dbReference type="Gene3D" id="3.40.50.11210">
    <property type="entry name" value="Rap/Ran-GAP"/>
    <property type="match status" value="1"/>
</dbReference>
<evidence type="ECO:0000256" key="1">
    <source>
        <dbReference type="ARBA" id="ARBA00022468"/>
    </source>
</evidence>
<name>A0AAD5Y0L7_9FUNG</name>
<evidence type="ECO:0000256" key="2">
    <source>
        <dbReference type="SAM" id="MobiDB-lite"/>
    </source>
</evidence>
<dbReference type="PANTHER" id="PTHR21344">
    <property type="entry name" value="RAL GTPASE-ACTIVATING PROTEIN SUBUNIT BETA"/>
    <property type="match status" value="1"/>
</dbReference>
<keyword evidence="1" id="KW-0343">GTPase activation</keyword>
<protein>
    <recommendedName>
        <fullName evidence="3">Rap-GAP domain-containing protein</fullName>
    </recommendedName>
</protein>
<dbReference type="InterPro" id="IPR035974">
    <property type="entry name" value="Rap/Ran-GAP_sf"/>
</dbReference>
<keyword evidence="5" id="KW-1185">Reference proteome</keyword>
<dbReference type="PROSITE" id="PS50085">
    <property type="entry name" value="RAPGAP"/>
    <property type="match status" value="1"/>
</dbReference>
<evidence type="ECO:0000313" key="4">
    <source>
        <dbReference type="EMBL" id="KAJ3222057.1"/>
    </source>
</evidence>
<dbReference type="InterPro" id="IPR000331">
    <property type="entry name" value="Rap/Ran_GAP_dom"/>
</dbReference>
<reference evidence="4" key="1">
    <citation type="submission" date="2020-05" db="EMBL/GenBank/DDBJ databases">
        <title>Phylogenomic resolution of chytrid fungi.</title>
        <authorList>
            <person name="Stajich J.E."/>
            <person name="Amses K."/>
            <person name="Simmons R."/>
            <person name="Seto K."/>
            <person name="Myers J."/>
            <person name="Bonds A."/>
            <person name="Quandt C.A."/>
            <person name="Barry K."/>
            <person name="Liu P."/>
            <person name="Grigoriev I."/>
            <person name="Longcore J.E."/>
            <person name="James T.Y."/>
        </authorList>
    </citation>
    <scope>NUCLEOTIDE SEQUENCE</scope>
    <source>
        <strain evidence="4">JEL0476</strain>
    </source>
</reference>
<dbReference type="InterPro" id="IPR046859">
    <property type="entry name" value="RGPA/RALGAPB_N"/>
</dbReference>
<dbReference type="GO" id="GO:0005096">
    <property type="term" value="F:GTPase activator activity"/>
    <property type="evidence" value="ECO:0007669"/>
    <property type="project" value="UniProtKB-KW"/>
</dbReference>
<dbReference type="PANTHER" id="PTHR21344:SF1">
    <property type="entry name" value="RAL GTPASE-ACTIVATING PROTEIN SUBUNIT BETA"/>
    <property type="match status" value="1"/>
</dbReference>
<dbReference type="EMBL" id="JADGJW010000194">
    <property type="protein sequence ID" value="KAJ3222057.1"/>
    <property type="molecule type" value="Genomic_DNA"/>
</dbReference>
<dbReference type="Pfam" id="PF02145">
    <property type="entry name" value="Rap_GAP"/>
    <property type="match status" value="1"/>
</dbReference>
<organism evidence="4 5">
    <name type="scientific">Clydaea vesicula</name>
    <dbReference type="NCBI Taxonomy" id="447962"/>
    <lineage>
        <taxon>Eukaryota</taxon>
        <taxon>Fungi</taxon>
        <taxon>Fungi incertae sedis</taxon>
        <taxon>Chytridiomycota</taxon>
        <taxon>Chytridiomycota incertae sedis</taxon>
        <taxon>Chytridiomycetes</taxon>
        <taxon>Lobulomycetales</taxon>
        <taxon>Lobulomycetaceae</taxon>
        <taxon>Clydaea</taxon>
    </lineage>
</organism>
<sequence>MFLEHIKKLKLLEHDPASNTLNLFPLVVKKKLIHEVTQVLSINTLYLKVDPTLPLSHPSHVTWAFEVIGQGFTLPVEDHETISEALTVYSMWLLKSDKRPIAIQQLEGSPVEQNFFQTIFKHFSLLFSVRPPNNEIKSTQLVAQGGLNSNPSSANLINNANFNTINNQFEEVQRDNVSIHVELCKTVLRIIMLATKNIGEDKFTEETWIVLLKVLIGISDYILSQPLRKKRKNSVNNYDTEDTGSKMADLLCADIIQVFLEVWLRSKIKNKEMWERLKDLFTNWTLRLEIILQWNVTILGLTNRVIRLIYGNTQGCDDVFINSNNYSVHLNLPDTHSLDELSPGNFLHAVLGVGKVVEAFHSIESSFSNQKLTESEKSSAATIPDGNTILHMFGAWLFDATTKSNEFEQGIAEAYGILCRIFCHQQRRAPFQKTYLERFYTAISEGLKGNSYSVTTIFINCSSIFSVGLEGVRILMPNFVFVGLRRVLPNLQQGFRVFPSVTLDDLRKSAYCIIGQLISIPNRYPSITAKDLEGGNYDATIDTESENVDHGLLPKLIRIIYAQLESESKTVIFLQIKMKILDILLSSLVVETTSNNIKLCLSLLQQYVVEDVHLCPGLPNLVIRTIQDKILTPNHWQPNVVIAAFETLNQFIIFADHIQRDNKSCPRELVLTLCRYIEMLLNEDNIVQTNTSITKAYECMIKWALVGQWIATDKDCENVVLSTLCRGITVLDKDDQFANISPIHQSFGVEQAQAPVLLPSTAVPQVSFTPVPSSLEKDKSKRMGRTPTTASKMFEKLQHAGRSSSGGNAIQNTVVFNQFLNNIERHNSQKDNSTSNNPGVGLPTFAKLSAGLVIQISAEIAMAHLSNYLANFPPLGERTGVSSISSLWKEENEIFKFLVKQRHLKKLSDSNNSITNASNCILSNNSPSNFNNSNDSVSFFNVNPLPKKKDKQEEGDIQLDKNLMDSVVQLNANSTNLLHLSELNQNNSDEENQLFPISDYKKFVRYFSFDKRVIIGLVELPEWRNEKLTNNRVYQNGPVTVESSCDQDVSKYARSSIASTKQGSNAVKQPSVDKNVADPSIVLVLRDVNGKHTWMTTLKYIENEKEFVAAEINNEEKENFLGPGESLNSLNSSTASGKFKTMNLELGESIHSTEQQQNLINQKVADFPNPNKQHFQPKNLPFTPKDSVTLKVDAYDEEEVLPKINKMFEENSESANSFKLINEVVESEVRREELIKEKYLQKNLKEEKDLHVFSPAPIDFNKIDQRSDIFRLFLAQYGFLSLENKDKLIPLNLTENLFKDLAKFDALPERECFGVSLFFCSSSKDSIDKILTPKYLSEDFHNFIYSIAWPVDLEKHVGYKGNLNSSFCKTAPYFADRNVEVIFHCPYLMRCNPDQELEIKKRKRSGGEFEISQLSNSETLEDLSVQNNSDKDLRKQLKGDWEFTAGSSSPLVDESGSKNNSNSKMAQNSNDNSGVNLTEQQLKQEKENLEFKNLFSQIASDDLVYIIWIEDIKQAFSLPKKILSSLAINSNTPTSATNRNQSGSTSNSNNSGVLFMFIHPLPHTQSLYWVRLLITGPNYSVSVPQDLVKEIKKINLNTNCIQLFGPLYDGAIVSRHSLILIRNTAISAHSYIRSQRGSYRKP</sequence>
<gene>
    <name evidence="4" type="ORF">HK099_002758</name>
</gene>
<evidence type="ECO:0000313" key="5">
    <source>
        <dbReference type="Proteomes" id="UP001211065"/>
    </source>
</evidence>
<evidence type="ECO:0000259" key="3">
    <source>
        <dbReference type="PROSITE" id="PS50085"/>
    </source>
</evidence>
<dbReference type="GO" id="GO:0051056">
    <property type="term" value="P:regulation of small GTPase mediated signal transduction"/>
    <property type="evidence" value="ECO:0007669"/>
    <property type="project" value="InterPro"/>
</dbReference>
<comment type="caution">
    <text evidence="4">The sequence shown here is derived from an EMBL/GenBank/DDBJ whole genome shotgun (WGS) entry which is preliminary data.</text>
</comment>
<proteinExistence type="predicted"/>
<dbReference type="Proteomes" id="UP001211065">
    <property type="component" value="Unassembled WGS sequence"/>
</dbReference>
<dbReference type="InterPro" id="IPR039930">
    <property type="entry name" value="RALGAPB"/>
</dbReference>
<feature type="region of interest" description="Disordered" evidence="2">
    <location>
        <begin position="1445"/>
        <end position="1474"/>
    </location>
</feature>
<feature type="compositionally biased region" description="Polar residues" evidence="2">
    <location>
        <begin position="1457"/>
        <end position="1474"/>
    </location>
</feature>
<dbReference type="Pfam" id="PF20412">
    <property type="entry name" value="RALGAPB_N"/>
    <property type="match status" value="1"/>
</dbReference>
<dbReference type="SUPFAM" id="SSF111347">
    <property type="entry name" value="Rap/Ran-GAP"/>
    <property type="match status" value="1"/>
</dbReference>
<feature type="domain" description="Rap-GAP" evidence="3">
    <location>
        <begin position="1301"/>
        <end position="1554"/>
    </location>
</feature>
<accession>A0AAD5Y0L7</accession>